<name>A0A6H5FY03_9HEMI</name>
<proteinExistence type="predicted"/>
<sequence>MGSSYRRKTNKLQKCRPYPDIQNPGPLQYLWVTSSNFIAISDLMRPQFEEGRHLLPQNGLDFHNLRSNRRKNQKSAKAAGFDGMGSQARSEGRDLENSANLSPFPSAEKLLQFMSKTAETFNISLIKFRQSCEYPRPKSPRGTFDIMFVEFELTHQTPRHTGFILMRHYPVRPRYVSATQLLFEIDEGFLLVMLMCFDFFFIEIQTFCINCATKCAQPNFHYLDFVEAPVYTRFVVNLYARAEAVPLYVCHSNLPCTRFMANGLAFLEADIQLSQLARQFVTNWLADSISGFLAI</sequence>
<evidence type="ECO:0000256" key="1">
    <source>
        <dbReference type="SAM" id="MobiDB-lite"/>
    </source>
</evidence>
<dbReference type="Proteomes" id="UP000479000">
    <property type="component" value="Unassembled WGS sequence"/>
</dbReference>
<organism evidence="2 3">
    <name type="scientific">Nesidiocoris tenuis</name>
    <dbReference type="NCBI Taxonomy" id="355587"/>
    <lineage>
        <taxon>Eukaryota</taxon>
        <taxon>Metazoa</taxon>
        <taxon>Ecdysozoa</taxon>
        <taxon>Arthropoda</taxon>
        <taxon>Hexapoda</taxon>
        <taxon>Insecta</taxon>
        <taxon>Pterygota</taxon>
        <taxon>Neoptera</taxon>
        <taxon>Paraneoptera</taxon>
        <taxon>Hemiptera</taxon>
        <taxon>Heteroptera</taxon>
        <taxon>Panheteroptera</taxon>
        <taxon>Cimicomorpha</taxon>
        <taxon>Miridae</taxon>
        <taxon>Dicyphina</taxon>
        <taxon>Nesidiocoris</taxon>
    </lineage>
</organism>
<keyword evidence="3" id="KW-1185">Reference proteome</keyword>
<dbReference type="EMBL" id="CADCXU010001997">
    <property type="protein sequence ID" value="CAA9994548.1"/>
    <property type="molecule type" value="Genomic_DNA"/>
</dbReference>
<evidence type="ECO:0000313" key="3">
    <source>
        <dbReference type="Proteomes" id="UP000479000"/>
    </source>
</evidence>
<dbReference type="AlphaFoldDB" id="A0A6H5FY03"/>
<evidence type="ECO:0000313" key="2">
    <source>
        <dbReference type="EMBL" id="CAA9994548.1"/>
    </source>
</evidence>
<feature type="region of interest" description="Disordered" evidence="1">
    <location>
        <begin position="69"/>
        <end position="101"/>
    </location>
</feature>
<protein>
    <submittedName>
        <fullName evidence="2">Uncharacterized protein</fullName>
    </submittedName>
</protein>
<gene>
    <name evidence="2" type="ORF">NTEN_LOCUS1364</name>
</gene>
<reference evidence="2 3" key="1">
    <citation type="submission" date="2020-02" db="EMBL/GenBank/DDBJ databases">
        <authorList>
            <person name="Ferguson B K."/>
        </authorList>
    </citation>
    <scope>NUCLEOTIDE SEQUENCE [LARGE SCALE GENOMIC DNA]</scope>
</reference>
<accession>A0A6H5FY03</accession>